<name>A0A7W9AGV3_9SPHN</name>
<dbReference type="RefSeq" id="WP_184016765.1">
    <property type="nucleotide sequence ID" value="NZ_JACIJC010000002.1"/>
</dbReference>
<feature type="domain" description="PIN" evidence="1">
    <location>
        <begin position="2"/>
        <end position="117"/>
    </location>
</feature>
<comment type="caution">
    <text evidence="2">The sequence shown here is derived from an EMBL/GenBank/DDBJ whole genome shotgun (WGS) entry which is preliminary data.</text>
</comment>
<evidence type="ECO:0000259" key="1">
    <source>
        <dbReference type="Pfam" id="PF01850"/>
    </source>
</evidence>
<reference evidence="2 3" key="1">
    <citation type="submission" date="2020-08" db="EMBL/GenBank/DDBJ databases">
        <title>Genomic Encyclopedia of Type Strains, Phase IV (KMG-IV): sequencing the most valuable type-strain genomes for metagenomic binning, comparative biology and taxonomic classification.</title>
        <authorList>
            <person name="Goeker M."/>
        </authorList>
    </citation>
    <scope>NUCLEOTIDE SEQUENCE [LARGE SCALE GENOMIC DNA]</scope>
    <source>
        <strain evidence="2 3">DSM 25079</strain>
    </source>
</reference>
<evidence type="ECO:0000313" key="2">
    <source>
        <dbReference type="EMBL" id="MBB5685432.1"/>
    </source>
</evidence>
<protein>
    <submittedName>
        <fullName evidence="2">Putative nucleic acid-binding protein</fullName>
    </submittedName>
</protein>
<dbReference type="EMBL" id="JACIJC010000002">
    <property type="protein sequence ID" value="MBB5685432.1"/>
    <property type="molecule type" value="Genomic_DNA"/>
</dbReference>
<dbReference type="Gene3D" id="3.40.50.1010">
    <property type="entry name" value="5'-nuclease"/>
    <property type="match status" value="1"/>
</dbReference>
<keyword evidence="3" id="KW-1185">Reference proteome</keyword>
<dbReference type="InterPro" id="IPR029060">
    <property type="entry name" value="PIN-like_dom_sf"/>
</dbReference>
<organism evidence="2 3">
    <name type="scientific">Sphingobium boeckii</name>
    <dbReference type="NCBI Taxonomy" id="1082345"/>
    <lineage>
        <taxon>Bacteria</taxon>
        <taxon>Pseudomonadati</taxon>
        <taxon>Pseudomonadota</taxon>
        <taxon>Alphaproteobacteria</taxon>
        <taxon>Sphingomonadales</taxon>
        <taxon>Sphingomonadaceae</taxon>
        <taxon>Sphingobium</taxon>
    </lineage>
</organism>
<gene>
    <name evidence="2" type="ORF">FHS49_001440</name>
</gene>
<dbReference type="InterPro" id="IPR002716">
    <property type="entry name" value="PIN_dom"/>
</dbReference>
<dbReference type="Proteomes" id="UP000549617">
    <property type="component" value="Unassembled WGS sequence"/>
</dbReference>
<dbReference type="CDD" id="cd18692">
    <property type="entry name" value="PIN_VapC-like"/>
    <property type="match status" value="1"/>
</dbReference>
<sequence>MIALDTNILVYAVSPGGDPRHAQAAAIMERLFLVSAIIPLQVLGEFLNVAQRKTIIDSDIARQRVEEWLPLFDTAVTDAADLLEAARVSRSSKIQFFDALICTIAGRSGARHLLSEDIQDGMVIGTLTILNPFNPTNQDRLDALIKPLR</sequence>
<evidence type="ECO:0000313" key="3">
    <source>
        <dbReference type="Proteomes" id="UP000549617"/>
    </source>
</evidence>
<dbReference type="AlphaFoldDB" id="A0A7W9AGV3"/>
<dbReference type="SUPFAM" id="SSF88723">
    <property type="entry name" value="PIN domain-like"/>
    <property type="match status" value="1"/>
</dbReference>
<accession>A0A7W9AGV3</accession>
<proteinExistence type="predicted"/>
<dbReference type="Pfam" id="PF01850">
    <property type="entry name" value="PIN"/>
    <property type="match status" value="1"/>
</dbReference>